<evidence type="ECO:0000313" key="11">
    <source>
        <dbReference type="EMBL" id="GAA4898854.1"/>
    </source>
</evidence>
<keyword evidence="9" id="KW-0046">Antibiotic resistance</keyword>
<reference evidence="12" key="1">
    <citation type="journal article" date="2019" name="Int. J. Syst. Evol. Microbiol.">
        <title>The Global Catalogue of Microorganisms (GCM) 10K type strain sequencing project: providing services to taxonomists for standard genome sequencing and annotation.</title>
        <authorList>
            <consortium name="The Broad Institute Genomics Platform"/>
            <consortium name="The Broad Institute Genome Sequencing Center for Infectious Disease"/>
            <person name="Wu L."/>
            <person name="Ma J."/>
        </authorList>
    </citation>
    <scope>NUCLEOTIDE SEQUENCE [LARGE SCALE GENOMIC DNA]</scope>
    <source>
        <strain evidence="12">JCM 18401</strain>
    </source>
</reference>
<feature type="transmembrane region" description="Helical" evidence="10">
    <location>
        <begin position="138"/>
        <end position="159"/>
    </location>
</feature>
<accession>A0ABP9FDY3</accession>
<dbReference type="NCBIfam" id="TIGR00797">
    <property type="entry name" value="matE"/>
    <property type="match status" value="1"/>
</dbReference>
<evidence type="ECO:0000256" key="3">
    <source>
        <dbReference type="ARBA" id="ARBA00022106"/>
    </source>
</evidence>
<evidence type="ECO:0000256" key="8">
    <source>
        <dbReference type="ARBA" id="ARBA00023136"/>
    </source>
</evidence>
<proteinExistence type="inferred from homology"/>
<feature type="transmembrane region" description="Helical" evidence="10">
    <location>
        <begin position="95"/>
        <end position="118"/>
    </location>
</feature>
<evidence type="ECO:0000256" key="6">
    <source>
        <dbReference type="ARBA" id="ARBA00022692"/>
    </source>
</evidence>
<dbReference type="PIRSF" id="PIRSF006603">
    <property type="entry name" value="DinF"/>
    <property type="match status" value="1"/>
</dbReference>
<keyword evidence="7 10" id="KW-1133">Transmembrane helix</keyword>
<organism evidence="11 12">
    <name type="scientific">Ferrimonas pelagia</name>
    <dbReference type="NCBI Taxonomy" id="1177826"/>
    <lineage>
        <taxon>Bacteria</taxon>
        <taxon>Pseudomonadati</taxon>
        <taxon>Pseudomonadota</taxon>
        <taxon>Gammaproteobacteria</taxon>
        <taxon>Alteromonadales</taxon>
        <taxon>Ferrimonadaceae</taxon>
        <taxon>Ferrimonas</taxon>
    </lineage>
</organism>
<keyword evidence="12" id="KW-1185">Reference proteome</keyword>
<keyword evidence="4" id="KW-0813">Transport</keyword>
<dbReference type="CDD" id="cd13143">
    <property type="entry name" value="MATE_MepA_like"/>
    <property type="match status" value="1"/>
</dbReference>
<dbReference type="Pfam" id="PF01554">
    <property type="entry name" value="MatE"/>
    <property type="match status" value="2"/>
</dbReference>
<comment type="subcellular location">
    <subcellularLocation>
        <location evidence="1">Cell inner membrane</location>
        <topology evidence="1">Multi-pass membrane protein</topology>
    </subcellularLocation>
</comment>
<evidence type="ECO:0000256" key="4">
    <source>
        <dbReference type="ARBA" id="ARBA00022448"/>
    </source>
</evidence>
<feature type="transmembrane region" description="Helical" evidence="10">
    <location>
        <begin position="198"/>
        <end position="217"/>
    </location>
</feature>
<evidence type="ECO:0000256" key="7">
    <source>
        <dbReference type="ARBA" id="ARBA00022989"/>
    </source>
</evidence>
<evidence type="ECO:0000256" key="9">
    <source>
        <dbReference type="ARBA" id="ARBA00023251"/>
    </source>
</evidence>
<dbReference type="NCBIfam" id="NF007130">
    <property type="entry name" value="PRK09575.1"/>
    <property type="match status" value="1"/>
</dbReference>
<feature type="transmembrane region" description="Helical" evidence="10">
    <location>
        <begin position="391"/>
        <end position="409"/>
    </location>
</feature>
<keyword evidence="8 10" id="KW-0472">Membrane</keyword>
<dbReference type="RefSeq" id="WP_345336803.1">
    <property type="nucleotide sequence ID" value="NZ_BAABJZ010000100.1"/>
</dbReference>
<keyword evidence="5" id="KW-1003">Cell membrane</keyword>
<gene>
    <name evidence="11" type="primary">vmrA</name>
    <name evidence="11" type="ORF">GCM10023333_35460</name>
</gene>
<feature type="transmembrane region" description="Helical" evidence="10">
    <location>
        <begin position="360"/>
        <end position="382"/>
    </location>
</feature>
<keyword evidence="6 10" id="KW-0812">Transmembrane</keyword>
<feature type="transmembrane region" description="Helical" evidence="10">
    <location>
        <begin position="271"/>
        <end position="290"/>
    </location>
</feature>
<feature type="transmembrane region" description="Helical" evidence="10">
    <location>
        <begin position="415"/>
        <end position="438"/>
    </location>
</feature>
<dbReference type="PANTHER" id="PTHR43823">
    <property type="entry name" value="SPORULATION PROTEIN YKVU"/>
    <property type="match status" value="1"/>
</dbReference>
<name>A0ABP9FDY3_9GAMM</name>
<evidence type="ECO:0000256" key="5">
    <source>
        <dbReference type="ARBA" id="ARBA00022475"/>
    </source>
</evidence>
<sequence length="453" mass="49399">MSVEQTERVGDRSVSRQFWRYVLPTVAAMLVSGLYQVIDGIFIGRYVGADGLAGINLAWPMIGTFYGLGMMIGVGSGAIASLSRGEGKLRLARQALGNGLSLLFVVGIPAGILLIWGGEQALAWQDASGEALRHASDYLQVFIYVVPIAMGSLALPFMVRNDEAPNRATWLIALGALLNVALDALFVAYLGWALVGAAVATALAQSLVMALGIAYFFSTKVQTRLLWRDLRPQWSLSLRTCGIGLSSLLMYAYFSFIIAVHNYLFMQYGDAVFVGAFAIVGYTAMLYYLFAEGVAAGTQPLISYHYGAGEIARMKRFVKLMLWVAMGSGVLAMAVINLFIEPIILIYNSEDPALFEATKLGMRLHLALLCLDGLIFSVGVVFQSLGMGRKATFVTMANMLIQLPFLWVLPKLMGISGIWLSVPLSNMALSLVVAWMLWREWKKLAARQVIPST</sequence>
<feature type="transmembrane region" description="Helical" evidence="10">
    <location>
        <begin position="171"/>
        <end position="192"/>
    </location>
</feature>
<dbReference type="Proteomes" id="UP001499988">
    <property type="component" value="Unassembled WGS sequence"/>
</dbReference>
<feature type="transmembrane region" description="Helical" evidence="10">
    <location>
        <begin position="21"/>
        <end position="38"/>
    </location>
</feature>
<dbReference type="InterPro" id="IPR045070">
    <property type="entry name" value="MATE_MepA-like"/>
</dbReference>
<feature type="transmembrane region" description="Helical" evidence="10">
    <location>
        <begin position="320"/>
        <end position="340"/>
    </location>
</feature>
<feature type="transmembrane region" description="Helical" evidence="10">
    <location>
        <begin position="238"/>
        <end position="265"/>
    </location>
</feature>
<evidence type="ECO:0000313" key="12">
    <source>
        <dbReference type="Proteomes" id="UP001499988"/>
    </source>
</evidence>
<dbReference type="PANTHER" id="PTHR43823:SF3">
    <property type="entry name" value="MULTIDRUG EXPORT PROTEIN MEPA"/>
    <property type="match status" value="1"/>
</dbReference>
<comment type="caution">
    <text evidence="11">The sequence shown here is derived from an EMBL/GenBank/DDBJ whole genome shotgun (WGS) entry which is preliminary data.</text>
</comment>
<dbReference type="InterPro" id="IPR051327">
    <property type="entry name" value="MATE_MepA_subfamily"/>
</dbReference>
<evidence type="ECO:0000256" key="2">
    <source>
        <dbReference type="ARBA" id="ARBA00008417"/>
    </source>
</evidence>
<feature type="transmembrane region" description="Helical" evidence="10">
    <location>
        <begin position="58"/>
        <end position="83"/>
    </location>
</feature>
<protein>
    <recommendedName>
        <fullName evidence="3">Multidrug export protein MepA</fullName>
    </recommendedName>
</protein>
<dbReference type="EMBL" id="BAABJZ010000100">
    <property type="protein sequence ID" value="GAA4898854.1"/>
    <property type="molecule type" value="Genomic_DNA"/>
</dbReference>
<evidence type="ECO:0000256" key="1">
    <source>
        <dbReference type="ARBA" id="ARBA00004429"/>
    </source>
</evidence>
<evidence type="ECO:0000256" key="10">
    <source>
        <dbReference type="SAM" id="Phobius"/>
    </source>
</evidence>
<dbReference type="InterPro" id="IPR048279">
    <property type="entry name" value="MdtK-like"/>
</dbReference>
<comment type="similarity">
    <text evidence="2">Belongs to the multi antimicrobial extrusion (MATE) (TC 2.A.66.1) family. MepA subfamily.</text>
</comment>
<dbReference type="InterPro" id="IPR002528">
    <property type="entry name" value="MATE_fam"/>
</dbReference>